<feature type="chain" id="PRO_5011768301" description="Streptogrisin C" evidence="1">
    <location>
        <begin position="29"/>
        <end position="404"/>
    </location>
</feature>
<dbReference type="EMBL" id="FOYL01000005">
    <property type="protein sequence ID" value="SFR21376.1"/>
    <property type="molecule type" value="Genomic_DNA"/>
</dbReference>
<dbReference type="InterPro" id="IPR009003">
    <property type="entry name" value="Peptidase_S1_PA"/>
</dbReference>
<dbReference type="InterPro" id="IPR018114">
    <property type="entry name" value="TRYPSIN_HIS"/>
</dbReference>
<evidence type="ECO:0000313" key="3">
    <source>
        <dbReference type="Proteomes" id="UP000198583"/>
    </source>
</evidence>
<evidence type="ECO:0000256" key="1">
    <source>
        <dbReference type="SAM" id="SignalP"/>
    </source>
</evidence>
<evidence type="ECO:0008006" key="4">
    <source>
        <dbReference type="Google" id="ProtNLM"/>
    </source>
</evidence>
<gene>
    <name evidence="2" type="ORF">SAMN04488564_105584</name>
</gene>
<organism evidence="2 3">
    <name type="scientific">Lentzea waywayandensis</name>
    <dbReference type="NCBI Taxonomy" id="84724"/>
    <lineage>
        <taxon>Bacteria</taxon>
        <taxon>Bacillati</taxon>
        <taxon>Actinomycetota</taxon>
        <taxon>Actinomycetes</taxon>
        <taxon>Pseudonocardiales</taxon>
        <taxon>Pseudonocardiaceae</taxon>
        <taxon>Lentzea</taxon>
    </lineage>
</organism>
<keyword evidence="1" id="KW-0732">Signal</keyword>
<name>A0A1I6EUE3_9PSEU</name>
<dbReference type="PROSITE" id="PS00135">
    <property type="entry name" value="TRYPSIN_SER"/>
    <property type="match status" value="1"/>
</dbReference>
<sequence>MFTSKRLMACALSVATFGALLTAVDATAGIEEKPTTPHADAFRGVPAEVVAMMKAQLEPSRAAQLLKNALPAGGGFTNLLVDGDSVVLRWRGELPDQARSAVEQARKIAPVRVESARYSYAELEKAADDLADAVLTGPESGARSVTILGDGSGLRVGTTTNAKNVSAPDVGVPVEFAPTGKFEFHTRNNDSAPWWGGGALNNANGRGGCTAGFPVTDGGGGQWMLTAAHCGTPPDTFRDGAGENVGQATREVWQHDILLVAAGVRGPSQGYLFTGGRDDHGAVRIGGWAHAIPGEVYCQSGITTAGAIGSQLCGLVVQPDFTRRVCGIDSDGDYTCASDLVAAATPSGTSSRPGDSGGPVYGLSTDNRAFARGTVTGTPDGGRTMFFQDFATVYNDFGVWPVTP</sequence>
<dbReference type="OrthoDB" id="3206454at2"/>
<dbReference type="RefSeq" id="WP_143138759.1">
    <property type="nucleotide sequence ID" value="NZ_FOYL01000005.1"/>
</dbReference>
<dbReference type="GO" id="GO:0006508">
    <property type="term" value="P:proteolysis"/>
    <property type="evidence" value="ECO:0007669"/>
    <property type="project" value="InterPro"/>
</dbReference>
<reference evidence="3" key="1">
    <citation type="submission" date="2016-10" db="EMBL/GenBank/DDBJ databases">
        <authorList>
            <person name="Varghese N."/>
            <person name="Submissions S."/>
        </authorList>
    </citation>
    <scope>NUCLEOTIDE SEQUENCE [LARGE SCALE GENOMIC DNA]</scope>
    <source>
        <strain evidence="3">DSM 44232</strain>
    </source>
</reference>
<dbReference type="STRING" id="84724.SAMN04488564_105584"/>
<keyword evidence="3" id="KW-1185">Reference proteome</keyword>
<dbReference type="AlphaFoldDB" id="A0A1I6EUE3"/>
<dbReference type="Proteomes" id="UP000198583">
    <property type="component" value="Unassembled WGS sequence"/>
</dbReference>
<accession>A0A1I6EUE3</accession>
<dbReference type="PROSITE" id="PS00134">
    <property type="entry name" value="TRYPSIN_HIS"/>
    <property type="match status" value="1"/>
</dbReference>
<dbReference type="Gene3D" id="2.40.10.10">
    <property type="entry name" value="Trypsin-like serine proteases"/>
    <property type="match status" value="2"/>
</dbReference>
<proteinExistence type="predicted"/>
<evidence type="ECO:0000313" key="2">
    <source>
        <dbReference type="EMBL" id="SFR21376.1"/>
    </source>
</evidence>
<feature type="signal peptide" evidence="1">
    <location>
        <begin position="1"/>
        <end position="28"/>
    </location>
</feature>
<dbReference type="InterPro" id="IPR043504">
    <property type="entry name" value="Peptidase_S1_PA_chymotrypsin"/>
</dbReference>
<dbReference type="SUPFAM" id="SSF50494">
    <property type="entry name" value="Trypsin-like serine proteases"/>
    <property type="match status" value="1"/>
</dbReference>
<dbReference type="GO" id="GO:0004252">
    <property type="term" value="F:serine-type endopeptidase activity"/>
    <property type="evidence" value="ECO:0007669"/>
    <property type="project" value="InterPro"/>
</dbReference>
<protein>
    <recommendedName>
        <fullName evidence="4">Streptogrisin C</fullName>
    </recommendedName>
</protein>
<dbReference type="InterPro" id="IPR033116">
    <property type="entry name" value="TRYPSIN_SER"/>
</dbReference>